<evidence type="ECO:0000313" key="5">
    <source>
        <dbReference type="EMBL" id="GAA0632574.1"/>
    </source>
</evidence>
<dbReference type="Pfam" id="PF09265">
    <property type="entry name" value="Cytokin-bind"/>
    <property type="match status" value="1"/>
</dbReference>
<dbReference type="InterPro" id="IPR015345">
    <property type="entry name" value="Cytokinin_DH_FAD/cytokin-bd"/>
</dbReference>
<gene>
    <name evidence="5" type="ORF">GCM10009535_05360</name>
</gene>
<protein>
    <recommendedName>
        <fullName evidence="4">Cytokinin dehydrogenase 1 FAD/cytokinin binding domain-containing protein</fullName>
    </recommendedName>
</protein>
<dbReference type="RefSeq" id="WP_343997643.1">
    <property type="nucleotide sequence ID" value="NZ_BAAAGU010000004.1"/>
</dbReference>
<evidence type="ECO:0000256" key="1">
    <source>
        <dbReference type="ARBA" id="ARBA00022630"/>
    </source>
</evidence>
<evidence type="ECO:0000313" key="6">
    <source>
        <dbReference type="Proteomes" id="UP001500724"/>
    </source>
</evidence>
<reference evidence="6" key="1">
    <citation type="journal article" date="2019" name="Int. J. Syst. Evol. Microbiol.">
        <title>The Global Catalogue of Microorganisms (GCM) 10K type strain sequencing project: providing services to taxonomists for standard genome sequencing and annotation.</title>
        <authorList>
            <consortium name="The Broad Institute Genomics Platform"/>
            <consortium name="The Broad Institute Genome Sequencing Center for Infectious Disease"/>
            <person name="Wu L."/>
            <person name="Ma J."/>
        </authorList>
    </citation>
    <scope>NUCLEOTIDE SEQUENCE [LARGE SCALE GENOMIC DNA]</scope>
    <source>
        <strain evidence="6">JCM 10367</strain>
    </source>
</reference>
<keyword evidence="1" id="KW-0285">Flavoprotein</keyword>
<dbReference type="EMBL" id="BAAAGU010000004">
    <property type="protein sequence ID" value="GAA0632574.1"/>
    <property type="molecule type" value="Genomic_DNA"/>
</dbReference>
<keyword evidence="2" id="KW-0274">FAD</keyword>
<dbReference type="SUPFAM" id="SSF55103">
    <property type="entry name" value="FAD-linked oxidases, C-terminal domain"/>
    <property type="match status" value="1"/>
</dbReference>
<proteinExistence type="predicted"/>
<sequence>MTWAVLTRTACVAANRRQYDVTVDAGGCWYPIGSVPLAQDDWARHFGPFWAEFAAARRRYDPDGVLAPGQRIC</sequence>
<organism evidence="5 6">
    <name type="scientific">Streptomyces thermocarboxydovorans</name>
    <dbReference type="NCBI Taxonomy" id="59298"/>
    <lineage>
        <taxon>Bacteria</taxon>
        <taxon>Bacillati</taxon>
        <taxon>Actinomycetota</taxon>
        <taxon>Actinomycetes</taxon>
        <taxon>Kitasatosporales</taxon>
        <taxon>Streptomycetaceae</taxon>
        <taxon>Streptomyces</taxon>
    </lineage>
</organism>
<evidence type="ECO:0000256" key="2">
    <source>
        <dbReference type="ARBA" id="ARBA00022827"/>
    </source>
</evidence>
<dbReference type="Gene3D" id="3.30.43.10">
    <property type="entry name" value="Uridine Diphospho-n-acetylenolpyruvylglucosamine Reductase, domain 2"/>
    <property type="match status" value="1"/>
</dbReference>
<accession>A0ABP3SHV5</accession>
<name>A0ABP3SHV5_9ACTN</name>
<keyword evidence="6" id="KW-1185">Reference proteome</keyword>
<dbReference type="Proteomes" id="UP001500724">
    <property type="component" value="Unassembled WGS sequence"/>
</dbReference>
<evidence type="ECO:0000256" key="3">
    <source>
        <dbReference type="ARBA" id="ARBA00023002"/>
    </source>
</evidence>
<evidence type="ECO:0000259" key="4">
    <source>
        <dbReference type="Pfam" id="PF09265"/>
    </source>
</evidence>
<dbReference type="InterPro" id="IPR016164">
    <property type="entry name" value="FAD-linked_Oxase-like_C"/>
</dbReference>
<feature type="domain" description="Cytokinin dehydrogenase 1 FAD/cytokinin binding" evidence="4">
    <location>
        <begin position="38"/>
        <end position="72"/>
    </location>
</feature>
<keyword evidence="3" id="KW-0560">Oxidoreductase</keyword>
<dbReference type="InterPro" id="IPR016167">
    <property type="entry name" value="FAD-bd_PCMH_sub1"/>
</dbReference>
<comment type="caution">
    <text evidence="5">The sequence shown here is derived from an EMBL/GenBank/DDBJ whole genome shotgun (WGS) entry which is preliminary data.</text>
</comment>